<dbReference type="InterPro" id="IPR027980">
    <property type="entry name" value="RACo_C"/>
</dbReference>
<dbReference type="CDD" id="cd00207">
    <property type="entry name" value="fer2"/>
    <property type="match status" value="1"/>
</dbReference>
<evidence type="ECO:0000313" key="2">
    <source>
        <dbReference type="EMBL" id="MBC3797713.1"/>
    </source>
</evidence>
<accession>A0ABR6WN48</accession>
<organism evidence="2 3">
    <name type="scientific">Acetobacterium tundrae</name>
    <dbReference type="NCBI Taxonomy" id="132932"/>
    <lineage>
        <taxon>Bacteria</taxon>
        <taxon>Bacillati</taxon>
        <taxon>Bacillota</taxon>
        <taxon>Clostridia</taxon>
        <taxon>Eubacteriales</taxon>
        <taxon>Eubacteriaceae</taxon>
        <taxon>Acetobacterium</taxon>
    </lineage>
</organism>
<dbReference type="EMBL" id="WJBB01000014">
    <property type="protein sequence ID" value="MBC3797713.1"/>
    <property type="molecule type" value="Genomic_DNA"/>
</dbReference>
<gene>
    <name evidence="2" type="ORF">GH807_11725</name>
</gene>
<dbReference type="Gene3D" id="3.10.20.30">
    <property type="match status" value="1"/>
</dbReference>
<sequence length="549" mass="60535">MRQRKEGDLMPILSFVQEEKQHQIPFEIGVTIREILDTTQLMATIVGCRGNGACGLCMVHIKAGEVNEPHPNERVHLSQNQINQGIRLACQTKPFQNVRIELLYSVFESNWRSIPDNEYFFDTSNKDQPFKNNKTENQRKSYGVSVDLGTTNISLTVWDMEKKIRVADRQGLNGQYCFGSDVMTRLTAACKSVENAQKLGMAARNSIGEAIWDIASREFIDLEQIEQVIIVGNTSMLTLLSEKNYELMLNPEFWEKEIDCQPEDSKSWGELWKISPKATIEVVQPLAGFVGSDLIAGVLATQIMDQLDVTLLIDFGTNTEIALWDSNKLWVTSAAGGPAFEGCGISCGMHAKPGAIFKIAWTDAQADYHFEVIGAAEPRGICGSGMVDAIAALVNQGKLNANGKFLSHDITEGSFVLDEKHKISINNHDIDVFQRAKAAVGTGIDCLLDNAGMNLANIKKIVVCGAFGVFLNVENAQKIGLLPEIAPQNVILAGDTALAGCEMLLLNGNDIDLVKNIKSKAELINLANYPEFYNVFLENLFLKPMGEQI</sequence>
<dbReference type="PANTHER" id="PTHR42895">
    <property type="entry name" value="IRON-SULFUR CLUSTER-BINDING PROTEIN-RELATED"/>
    <property type="match status" value="1"/>
</dbReference>
<dbReference type="Pfam" id="PF14574">
    <property type="entry name" value="RACo_C_ter"/>
    <property type="match status" value="1"/>
</dbReference>
<dbReference type="Pfam" id="PF17651">
    <property type="entry name" value="Raco_middle"/>
    <property type="match status" value="1"/>
</dbReference>
<dbReference type="InterPro" id="IPR041414">
    <property type="entry name" value="Raco-like_middle"/>
</dbReference>
<keyword evidence="3" id="KW-1185">Reference proteome</keyword>
<proteinExistence type="predicted"/>
<dbReference type="InterPro" id="IPR052911">
    <property type="entry name" value="Corrinoid_activation_enz"/>
</dbReference>
<dbReference type="SUPFAM" id="SSF53067">
    <property type="entry name" value="Actin-like ATPase domain"/>
    <property type="match status" value="1"/>
</dbReference>
<dbReference type="PANTHER" id="PTHR42895:SF2">
    <property type="entry name" value="IRON-SULFUR CLUSTER PROTEIN"/>
    <property type="match status" value="1"/>
</dbReference>
<comment type="caution">
    <text evidence="2">The sequence shown here is derived from an EMBL/GenBank/DDBJ whole genome shotgun (WGS) entry which is preliminary data.</text>
</comment>
<feature type="domain" description="2Fe-2S ferredoxin-type" evidence="1">
    <location>
        <begin position="11"/>
        <end position="106"/>
    </location>
</feature>
<name>A0ABR6WN48_9FIRM</name>
<dbReference type="InterPro" id="IPR012675">
    <property type="entry name" value="Beta-grasp_dom_sf"/>
</dbReference>
<dbReference type="PROSITE" id="PS51085">
    <property type="entry name" value="2FE2S_FER_2"/>
    <property type="match status" value="1"/>
</dbReference>
<dbReference type="InterPro" id="IPR043129">
    <property type="entry name" value="ATPase_NBD"/>
</dbReference>
<dbReference type="InterPro" id="IPR001041">
    <property type="entry name" value="2Fe-2S_ferredoxin-type"/>
</dbReference>
<evidence type="ECO:0000313" key="3">
    <source>
        <dbReference type="Proteomes" id="UP000653358"/>
    </source>
</evidence>
<dbReference type="Proteomes" id="UP000653358">
    <property type="component" value="Unassembled WGS sequence"/>
</dbReference>
<dbReference type="InterPro" id="IPR036010">
    <property type="entry name" value="2Fe-2S_ferredoxin-like_sf"/>
</dbReference>
<dbReference type="SUPFAM" id="SSF54292">
    <property type="entry name" value="2Fe-2S ferredoxin-like"/>
    <property type="match status" value="1"/>
</dbReference>
<evidence type="ECO:0000259" key="1">
    <source>
        <dbReference type="PROSITE" id="PS51085"/>
    </source>
</evidence>
<dbReference type="Pfam" id="PF00111">
    <property type="entry name" value="Fer2"/>
    <property type="match status" value="1"/>
</dbReference>
<dbReference type="InterPro" id="IPR042259">
    <property type="entry name" value="Raco-like_middle_sf"/>
</dbReference>
<protein>
    <submittedName>
        <fullName evidence="2">DUF4445 domain-containing protein</fullName>
    </submittedName>
</protein>
<reference evidence="2 3" key="1">
    <citation type="journal article" date="2020" name="mSystems">
        <title>Defining Genomic and Predicted Metabolic Features of the Acetobacterium Genus.</title>
        <authorList>
            <person name="Ross D.E."/>
            <person name="Marshall C.W."/>
            <person name="Gulliver D."/>
            <person name="May H.D."/>
            <person name="Norman R.S."/>
        </authorList>
    </citation>
    <scope>NUCLEOTIDE SEQUENCE [LARGE SCALE GENOMIC DNA]</scope>
    <source>
        <strain evidence="2 3">DSM 9173</strain>
    </source>
</reference>
<dbReference type="Gene3D" id="3.30.420.480">
    <property type="entry name" value="Domain of unknown function (DUF4445)"/>
    <property type="match status" value="1"/>
</dbReference>